<dbReference type="Gene3D" id="3.30.530.20">
    <property type="match status" value="1"/>
</dbReference>
<dbReference type="RefSeq" id="WP_005186451.1">
    <property type="nucleotide sequence ID" value="NZ_CP045804.1"/>
</dbReference>
<evidence type="ECO:0000313" key="4">
    <source>
        <dbReference type="EMBL" id="QHN38852.1"/>
    </source>
</evidence>
<dbReference type="Pfam" id="PF19581">
    <property type="entry name" value="Glyoxalase_7"/>
    <property type="match status" value="1"/>
</dbReference>
<dbReference type="Pfam" id="PF20066">
    <property type="entry name" value="Glyoxalase_8"/>
    <property type="match status" value="1"/>
</dbReference>
<dbReference type="EMBL" id="CP045810">
    <property type="protein sequence ID" value="QHN38852.1"/>
    <property type="molecule type" value="Genomic_DNA"/>
</dbReference>
<sequence>MPITDAKTMARRLRADLSAAGVEVTHSQALELVAHQHGYKDWNSMAAAPIVAEQPPAAHSAIPIFRFFDLTRTLEFYVDFLGFTVNSRHRFDNHSPEYLEVEREGVRLHLSEHYGDATPGSATIIDVADAATLQRNLVAREYRFARPGLETQPWGLTITIQDPAGNRIIFLQSRTSKAERVEGHGAPIVSEITVPVDAATAYDAFIDIGRWWDRRLSPEPATFEGVHVGAVGEPVLLIHRDAQYPIGTVTHAERGVRYSQTFTLAVDSEYPTTLSAEFVKAGEATLVRLSHGGWTAGNAAERAKFTEWPELLRRYAATLRD</sequence>
<dbReference type="InterPro" id="IPR023393">
    <property type="entry name" value="START-like_dom_sf"/>
</dbReference>
<keyword evidence="3" id="KW-0046">Antibiotic resistance</keyword>
<dbReference type="Gene3D" id="3.10.180.10">
    <property type="entry name" value="2,3-Dihydroxybiphenyl 1,2-Dioxygenase, domain 1"/>
    <property type="match status" value="1"/>
</dbReference>
<gene>
    <name evidence="4" type="ORF">GII30_06395</name>
</gene>
<dbReference type="GO" id="GO:0046677">
    <property type="term" value="P:response to antibiotic"/>
    <property type="evidence" value="ECO:0007669"/>
    <property type="project" value="UniProtKB-KW"/>
</dbReference>
<dbReference type="SUPFAM" id="SSF55961">
    <property type="entry name" value="Bet v1-like"/>
    <property type="match status" value="1"/>
</dbReference>
<evidence type="ECO:0000256" key="3">
    <source>
        <dbReference type="ARBA" id="ARBA00023251"/>
    </source>
</evidence>
<accession>A0A857KJW1</accession>
<dbReference type="SUPFAM" id="SSF54593">
    <property type="entry name" value="Glyoxalase/Bleomycin resistance protein/Dihydroxybiphenyl dioxygenase"/>
    <property type="match status" value="1"/>
</dbReference>
<dbReference type="InterPro" id="IPR029068">
    <property type="entry name" value="Glyas_Bleomycin-R_OHBP_Dase"/>
</dbReference>
<comment type="similarity">
    <text evidence="1">Belongs to the bleomycin resistance protein family.</text>
</comment>
<name>A0A857KJW1_9ACTN</name>
<dbReference type="PROSITE" id="PS51819">
    <property type="entry name" value="VOC"/>
    <property type="match status" value="1"/>
</dbReference>
<evidence type="ECO:0000256" key="2">
    <source>
        <dbReference type="ARBA" id="ARBA00021572"/>
    </source>
</evidence>
<evidence type="ECO:0000256" key="1">
    <source>
        <dbReference type="ARBA" id="ARBA00011051"/>
    </source>
</evidence>
<dbReference type="AlphaFoldDB" id="A0A857KJW1"/>
<dbReference type="InterPro" id="IPR000335">
    <property type="entry name" value="Bleomycin-R"/>
</dbReference>
<organism evidence="4">
    <name type="scientific">Gordonia amarae</name>
    <dbReference type="NCBI Taxonomy" id="36821"/>
    <lineage>
        <taxon>Bacteria</taxon>
        <taxon>Bacillati</taxon>
        <taxon>Actinomycetota</taxon>
        <taxon>Actinomycetes</taxon>
        <taxon>Mycobacteriales</taxon>
        <taxon>Gordoniaceae</taxon>
        <taxon>Gordonia</taxon>
    </lineage>
</organism>
<reference evidence="4" key="1">
    <citation type="journal article" date="2021" name="Nat. Microbiol.">
        <title>Cocultivation of an ultrasmall environmental parasitic bacterium with lytic ability against bacteria associated with wastewater foams.</title>
        <authorList>
            <person name="Batinovic S."/>
            <person name="Rose J.J.A."/>
            <person name="Ratcliffe J."/>
            <person name="Seviour R.J."/>
            <person name="Petrovski S."/>
        </authorList>
    </citation>
    <scope>NUCLEOTIDE SEQUENCE</scope>
    <source>
        <strain evidence="4">CON44</strain>
    </source>
</reference>
<dbReference type="InterPro" id="IPR045517">
    <property type="entry name" value="Glyoxalase_8"/>
</dbReference>
<proteinExistence type="inferred from homology"/>
<dbReference type="InterPro" id="IPR037523">
    <property type="entry name" value="VOC_core"/>
</dbReference>
<protein>
    <recommendedName>
        <fullName evidence="2">Bleomycin resistance protein</fullName>
    </recommendedName>
</protein>